<organism evidence="2 3">
    <name type="scientific">Penicillium thymicola</name>
    <dbReference type="NCBI Taxonomy" id="293382"/>
    <lineage>
        <taxon>Eukaryota</taxon>
        <taxon>Fungi</taxon>
        <taxon>Dikarya</taxon>
        <taxon>Ascomycota</taxon>
        <taxon>Pezizomycotina</taxon>
        <taxon>Eurotiomycetes</taxon>
        <taxon>Eurotiomycetidae</taxon>
        <taxon>Eurotiales</taxon>
        <taxon>Aspergillaceae</taxon>
        <taxon>Penicillium</taxon>
    </lineage>
</organism>
<sequence>MVKNEDQNRLAENEIATRSGSDVTRSESDLDLFRSNGLGFLLIPLFPLFPVVLSNAESVSALLSINPTRLYFQPIASPVCSQLINYATKEEGHRIGSRTAQWLTP</sequence>
<reference evidence="2" key="1">
    <citation type="submission" date="2015-06" db="EMBL/GenBank/DDBJ databases">
        <authorList>
            <person name="Nguyen H."/>
        </authorList>
    </citation>
    <scope>NUCLEOTIDE SEQUENCE</scope>
    <source>
        <strain evidence="2">DAOM 180753</strain>
    </source>
</reference>
<name>A0AAI9XA36_PENTH</name>
<keyword evidence="3" id="KW-1185">Reference proteome</keyword>
<evidence type="ECO:0000313" key="3">
    <source>
        <dbReference type="Proteomes" id="UP001227192"/>
    </source>
</evidence>
<evidence type="ECO:0000256" key="1">
    <source>
        <dbReference type="SAM" id="MobiDB-lite"/>
    </source>
</evidence>
<proteinExistence type="predicted"/>
<feature type="region of interest" description="Disordered" evidence="1">
    <location>
        <begin position="1"/>
        <end position="25"/>
    </location>
</feature>
<gene>
    <name evidence="2" type="ORF">VN97_g3840</name>
</gene>
<dbReference type="Proteomes" id="UP001227192">
    <property type="component" value="Unassembled WGS sequence"/>
</dbReference>
<reference evidence="2" key="2">
    <citation type="journal article" date="2016" name="Fungal Biol.">
        <title>Ochratoxin A production by Penicillium thymicola.</title>
        <authorList>
            <person name="Nguyen H.D.T."/>
            <person name="McMullin D.R."/>
            <person name="Ponomareva E."/>
            <person name="Riley R."/>
            <person name="Pomraning K.R."/>
            <person name="Baker S.E."/>
            <person name="Seifert K.A."/>
        </authorList>
    </citation>
    <scope>NUCLEOTIDE SEQUENCE</scope>
    <source>
        <strain evidence="2">DAOM 180753</strain>
    </source>
</reference>
<evidence type="ECO:0000313" key="2">
    <source>
        <dbReference type="EMBL" id="KAJ9489465.1"/>
    </source>
</evidence>
<comment type="caution">
    <text evidence="2">The sequence shown here is derived from an EMBL/GenBank/DDBJ whole genome shotgun (WGS) entry which is preliminary data.</text>
</comment>
<dbReference type="EMBL" id="LACB01000084">
    <property type="protein sequence ID" value="KAJ9489465.1"/>
    <property type="molecule type" value="Genomic_DNA"/>
</dbReference>
<dbReference type="AlphaFoldDB" id="A0AAI9XA36"/>
<accession>A0AAI9XA36</accession>
<feature type="compositionally biased region" description="Basic and acidic residues" evidence="1">
    <location>
        <begin position="1"/>
        <end position="12"/>
    </location>
</feature>
<protein>
    <submittedName>
        <fullName evidence="2">Uncharacterized protein</fullName>
    </submittedName>
</protein>